<dbReference type="Proteomes" id="UP001241377">
    <property type="component" value="Unassembled WGS sequence"/>
</dbReference>
<name>A0ACC2WJV6_9TREE</name>
<proteinExistence type="predicted"/>
<reference evidence="1" key="1">
    <citation type="submission" date="2023-04" db="EMBL/GenBank/DDBJ databases">
        <title>Draft Genome sequencing of Naganishia species isolated from polar environments using Oxford Nanopore Technology.</title>
        <authorList>
            <person name="Leo P."/>
            <person name="Venkateswaran K."/>
        </authorList>
    </citation>
    <scope>NUCLEOTIDE SEQUENCE</scope>
    <source>
        <strain evidence="1">MNA-CCFEE 5261</strain>
    </source>
</reference>
<dbReference type="EMBL" id="JASBWR010000008">
    <property type="protein sequence ID" value="KAJ9111465.1"/>
    <property type="molecule type" value="Genomic_DNA"/>
</dbReference>
<sequence length="431" mass="46130">MPSPSAGHGQLPAADPASDFEIIEVGDSPVKRRAPGSPPKPLYQRKRKAEAQVAPVFSQMAAATANTSTSTSTPHKRQRDSSDESAKMVFSAYDKARGQSTQSSGPFPVGNKGSKVDPLKAVQPLAERMRPTELSSYVGQLSVVGPGSLLGSMLEDITHQQESTVADKRGGQDGRLSHEVSASLGSMIFWGPPGSGKTTLARLIASKIEADFRELSATSSGAADVRKVFEQAKNQLRLTGSVFTLEKHSVTELEQILRNALSILPPPIPRLPPTLIPFLAEVSDGDARQALNSLELALSVCKKREAEVMRYAETRMKEDGNGNGKASVMTLDHDANVSAEADADHVLMTAIKQGLRKGYDRTGEERYDMISALHKSIRGSDGSAALYWLARTSPGTSLAPVFKVEVQLALIPHLGRTGYGMLSGLSSNWDA</sequence>
<evidence type="ECO:0000313" key="1">
    <source>
        <dbReference type="EMBL" id="KAJ9111465.1"/>
    </source>
</evidence>
<organism evidence="1 2">
    <name type="scientific">Naganishia cerealis</name>
    <dbReference type="NCBI Taxonomy" id="610337"/>
    <lineage>
        <taxon>Eukaryota</taxon>
        <taxon>Fungi</taxon>
        <taxon>Dikarya</taxon>
        <taxon>Basidiomycota</taxon>
        <taxon>Agaricomycotina</taxon>
        <taxon>Tremellomycetes</taxon>
        <taxon>Filobasidiales</taxon>
        <taxon>Filobasidiaceae</taxon>
        <taxon>Naganishia</taxon>
    </lineage>
</organism>
<accession>A0ACC2WJV6</accession>
<comment type="caution">
    <text evidence="1">The sequence shown here is derived from an EMBL/GenBank/DDBJ whole genome shotgun (WGS) entry which is preliminary data.</text>
</comment>
<protein>
    <submittedName>
        <fullName evidence="1">Uncharacterized protein</fullName>
    </submittedName>
</protein>
<keyword evidence="2" id="KW-1185">Reference proteome</keyword>
<evidence type="ECO:0000313" key="2">
    <source>
        <dbReference type="Proteomes" id="UP001241377"/>
    </source>
</evidence>
<gene>
    <name evidence="1" type="ORF">QFC19_001234</name>
</gene>